<name>A0ACD3AK31_9AGAR</name>
<keyword evidence="2" id="KW-1185">Reference proteome</keyword>
<organism evidence="1 2">
    <name type="scientific">Pluteus cervinus</name>
    <dbReference type="NCBI Taxonomy" id="181527"/>
    <lineage>
        <taxon>Eukaryota</taxon>
        <taxon>Fungi</taxon>
        <taxon>Dikarya</taxon>
        <taxon>Basidiomycota</taxon>
        <taxon>Agaricomycotina</taxon>
        <taxon>Agaricomycetes</taxon>
        <taxon>Agaricomycetidae</taxon>
        <taxon>Agaricales</taxon>
        <taxon>Pluteineae</taxon>
        <taxon>Pluteaceae</taxon>
        <taxon>Pluteus</taxon>
    </lineage>
</organism>
<dbReference type="EMBL" id="ML208444">
    <property type="protein sequence ID" value="TFK65227.1"/>
    <property type="molecule type" value="Genomic_DNA"/>
</dbReference>
<evidence type="ECO:0000313" key="2">
    <source>
        <dbReference type="Proteomes" id="UP000308600"/>
    </source>
</evidence>
<protein>
    <submittedName>
        <fullName evidence="1">Uncharacterized protein</fullName>
    </submittedName>
</protein>
<reference evidence="1 2" key="1">
    <citation type="journal article" date="2019" name="Nat. Ecol. Evol.">
        <title>Megaphylogeny resolves global patterns of mushroom evolution.</title>
        <authorList>
            <person name="Varga T."/>
            <person name="Krizsan K."/>
            <person name="Foldi C."/>
            <person name="Dima B."/>
            <person name="Sanchez-Garcia M."/>
            <person name="Sanchez-Ramirez S."/>
            <person name="Szollosi G.J."/>
            <person name="Szarkandi J.G."/>
            <person name="Papp V."/>
            <person name="Albert L."/>
            <person name="Andreopoulos W."/>
            <person name="Angelini C."/>
            <person name="Antonin V."/>
            <person name="Barry K.W."/>
            <person name="Bougher N.L."/>
            <person name="Buchanan P."/>
            <person name="Buyck B."/>
            <person name="Bense V."/>
            <person name="Catcheside P."/>
            <person name="Chovatia M."/>
            <person name="Cooper J."/>
            <person name="Damon W."/>
            <person name="Desjardin D."/>
            <person name="Finy P."/>
            <person name="Geml J."/>
            <person name="Haridas S."/>
            <person name="Hughes K."/>
            <person name="Justo A."/>
            <person name="Karasinski D."/>
            <person name="Kautmanova I."/>
            <person name="Kiss B."/>
            <person name="Kocsube S."/>
            <person name="Kotiranta H."/>
            <person name="LaButti K.M."/>
            <person name="Lechner B.E."/>
            <person name="Liimatainen K."/>
            <person name="Lipzen A."/>
            <person name="Lukacs Z."/>
            <person name="Mihaltcheva S."/>
            <person name="Morgado L.N."/>
            <person name="Niskanen T."/>
            <person name="Noordeloos M.E."/>
            <person name="Ohm R.A."/>
            <person name="Ortiz-Santana B."/>
            <person name="Ovrebo C."/>
            <person name="Racz N."/>
            <person name="Riley R."/>
            <person name="Savchenko A."/>
            <person name="Shiryaev A."/>
            <person name="Soop K."/>
            <person name="Spirin V."/>
            <person name="Szebenyi C."/>
            <person name="Tomsovsky M."/>
            <person name="Tulloss R.E."/>
            <person name="Uehling J."/>
            <person name="Grigoriev I.V."/>
            <person name="Vagvolgyi C."/>
            <person name="Papp T."/>
            <person name="Martin F.M."/>
            <person name="Miettinen O."/>
            <person name="Hibbett D.S."/>
            <person name="Nagy L.G."/>
        </authorList>
    </citation>
    <scope>NUCLEOTIDE SEQUENCE [LARGE SCALE GENOMIC DNA]</scope>
    <source>
        <strain evidence="1 2">NL-1719</strain>
    </source>
</reference>
<sequence>MVSPRLPPELEYIIFLLAFEVDRRKTTNLLLVAKRIFDWCRLARLIPRKFNLVEFSRDKSLPIAFNEVVYKRYGHHVHDLHIENHEIARHLCLFPNVTSLTIWIRIDITPYLPILLDLPLKHLSVFVMTPSTELFQIMSRLTHLDLMTRHELWSKSLTTIKATLYLPKLTHLAFPLGFLGPGLEFFLDRRRCPELRVVMVWGGVIPEVPDDWRVLISPHWKSELGVLTNR</sequence>
<evidence type="ECO:0000313" key="1">
    <source>
        <dbReference type="EMBL" id="TFK65227.1"/>
    </source>
</evidence>
<proteinExistence type="predicted"/>
<dbReference type="Proteomes" id="UP000308600">
    <property type="component" value="Unassembled WGS sequence"/>
</dbReference>
<gene>
    <name evidence="1" type="ORF">BDN72DRAFT_845813</name>
</gene>
<accession>A0ACD3AK31</accession>